<evidence type="ECO:0000259" key="3">
    <source>
        <dbReference type="Pfam" id="PF17648"/>
    </source>
</evidence>
<dbReference type="InterPro" id="IPR040841">
    <property type="entry name" value="Luciferase_dom"/>
</dbReference>
<feature type="region of interest" description="Disordered" evidence="1">
    <location>
        <begin position="111"/>
        <end position="130"/>
    </location>
</feature>
<dbReference type="Pfam" id="PF17648">
    <property type="entry name" value="Luciferase"/>
    <property type="match status" value="1"/>
</dbReference>
<dbReference type="PANTHER" id="PTHR38695">
    <property type="entry name" value="AMINO ACID PERMEASE_ SLC12A DOMAIN-CONTAINING PROTEIN"/>
    <property type="match status" value="1"/>
</dbReference>
<keyword evidence="2" id="KW-0472">Membrane</keyword>
<dbReference type="RefSeq" id="XP_018693815.1">
    <property type="nucleotide sequence ID" value="XM_018836962.1"/>
</dbReference>
<organism evidence="4 5">
    <name type="scientific">Fonsecaea erecta</name>
    <dbReference type="NCBI Taxonomy" id="1367422"/>
    <lineage>
        <taxon>Eukaryota</taxon>
        <taxon>Fungi</taxon>
        <taxon>Dikarya</taxon>
        <taxon>Ascomycota</taxon>
        <taxon>Pezizomycotina</taxon>
        <taxon>Eurotiomycetes</taxon>
        <taxon>Chaetothyriomycetidae</taxon>
        <taxon>Chaetothyriales</taxon>
        <taxon>Herpotrichiellaceae</taxon>
        <taxon>Fonsecaea</taxon>
    </lineage>
</organism>
<evidence type="ECO:0000256" key="2">
    <source>
        <dbReference type="SAM" id="Phobius"/>
    </source>
</evidence>
<keyword evidence="2" id="KW-1133">Transmembrane helix</keyword>
<keyword evidence="5" id="KW-1185">Reference proteome</keyword>
<sequence length="307" mass="34425">MVSKDRISGTLIEFETLVHIYITKKHQRTAEIPMDYLKRLPRLPPRERAVQVAVVTGASTAALGALVWCIRDYHAFLALGPGGAPYNVMGWAVVSMLRLFALSKRGATQVSDYPTEGAHEDIKNLPNRKGARADVGGVVPHRQLSQHPPDEMKPYITNLFRNAVIQNSRLIEERRSLYEKHNSALFVRPDVLANEDPAAPKPSQTAYTARGECGHVHPDYSIHLYLSPADARHVIEKGWGERHRLSKPRTAVVNFEKAHIASTYILIYGPRDTDEVEVVRTILLNSLRFMTGREDVEAPEWKVALAS</sequence>
<protein>
    <recommendedName>
        <fullName evidence="3">Luciferase domain-containing protein</fullName>
    </recommendedName>
</protein>
<dbReference type="PANTHER" id="PTHR38695:SF1">
    <property type="entry name" value="AMINO ACID PERMEASE_ SLC12A DOMAIN-CONTAINING PROTEIN"/>
    <property type="match status" value="1"/>
</dbReference>
<dbReference type="Proteomes" id="UP000078343">
    <property type="component" value="Unassembled WGS sequence"/>
</dbReference>
<gene>
    <name evidence="4" type="ORF">AYL99_05450</name>
</gene>
<accession>A0A178ZKX5</accession>
<feature type="transmembrane region" description="Helical" evidence="2">
    <location>
        <begin position="83"/>
        <end position="101"/>
    </location>
</feature>
<evidence type="ECO:0000313" key="4">
    <source>
        <dbReference type="EMBL" id="OAP60448.1"/>
    </source>
</evidence>
<feature type="domain" description="Luciferase" evidence="3">
    <location>
        <begin position="210"/>
        <end position="283"/>
    </location>
</feature>
<keyword evidence="2" id="KW-0812">Transmembrane</keyword>
<dbReference type="GeneID" id="30009618"/>
<proteinExistence type="predicted"/>
<dbReference type="STRING" id="1367422.A0A178ZKX5"/>
<dbReference type="InterPro" id="IPR048273">
    <property type="entry name" value="Luciferase"/>
</dbReference>
<name>A0A178ZKX5_9EURO</name>
<feature type="transmembrane region" description="Helical" evidence="2">
    <location>
        <begin position="49"/>
        <end position="71"/>
    </location>
</feature>
<evidence type="ECO:0000313" key="5">
    <source>
        <dbReference type="Proteomes" id="UP000078343"/>
    </source>
</evidence>
<evidence type="ECO:0000256" key="1">
    <source>
        <dbReference type="SAM" id="MobiDB-lite"/>
    </source>
</evidence>
<dbReference type="AlphaFoldDB" id="A0A178ZKX5"/>
<dbReference type="EMBL" id="LVYI01000004">
    <property type="protein sequence ID" value="OAP60448.1"/>
    <property type="molecule type" value="Genomic_DNA"/>
</dbReference>
<dbReference type="OrthoDB" id="5358398at2759"/>
<reference evidence="4 5" key="1">
    <citation type="submission" date="2016-04" db="EMBL/GenBank/DDBJ databases">
        <title>Draft genome of Fonsecaea erecta CBS 125763.</title>
        <authorList>
            <person name="Weiss V.A."/>
            <person name="Vicente V.A."/>
            <person name="Raittz R.T."/>
            <person name="Moreno L.F."/>
            <person name="De Souza E.M."/>
            <person name="Pedrosa F.O."/>
            <person name="Steffens M.B."/>
            <person name="Faoro H."/>
            <person name="Tadra-Sfeir M.Z."/>
            <person name="Najafzadeh M.J."/>
            <person name="Felipe M.S."/>
            <person name="Teixeira M."/>
            <person name="Sun J."/>
            <person name="Xi L."/>
            <person name="Gomes R."/>
            <person name="De Azevedo C.M."/>
            <person name="Salgado C.G."/>
            <person name="Da Silva M.B."/>
            <person name="Nascimento M.F."/>
            <person name="Queiroz-Telles F."/>
            <person name="Attili D.S."/>
            <person name="Gorbushina A."/>
        </authorList>
    </citation>
    <scope>NUCLEOTIDE SEQUENCE [LARGE SCALE GENOMIC DNA]</scope>
    <source>
        <strain evidence="4 5">CBS 125763</strain>
    </source>
</reference>
<comment type="caution">
    <text evidence="4">The sequence shown here is derived from an EMBL/GenBank/DDBJ whole genome shotgun (WGS) entry which is preliminary data.</text>
</comment>